<evidence type="ECO:0000259" key="2">
    <source>
        <dbReference type="PROSITE" id="PS51272"/>
    </source>
</evidence>
<proteinExistence type="predicted"/>
<reference evidence="3 4" key="2">
    <citation type="submission" date="2023-06" db="EMBL/GenBank/DDBJ databases">
        <authorList>
            <person name="Zeman M."/>
            <person name="Kubasova T."/>
            <person name="Jahodarova E."/>
            <person name="Nykrynova M."/>
            <person name="Rychlik I."/>
        </authorList>
    </citation>
    <scope>NUCLEOTIDE SEQUENCE [LARGE SCALE GENOMIC DNA]</scope>
    <source>
        <strain evidence="3 4">154_Feed</strain>
    </source>
</reference>
<sequence length="343" mass="37150">AEPKVFAAIDGKDAKGATIEYDGEAVEPVVVAKAGSATIDAADYTVTYTDEDGEAVESIVEPGEYTGTVDFGNAQWWNMGAYQNVDKVTFTFTVTKAQLRSAKADKDVYACTGDAVTPVSTAYNEGDLEGLSIEIDPAVTGVSYFELATDSKTGKPVECTDSCTVDSWHIDVNADNKPDYELASTTPLKASDLDEEGYYVAEPTAPADDAHFASQVYSVPFQVSEYATFSDVDAGSWYADAVYNANELNYMKGIAGTNLFMPLADISRARDGRGRRRCAGRLQGRRPGLRLGPHRHGLGRRERRVRPEHRRAVGQPEHPARRGGRHRRPLPARGVSLRGAAAC</sequence>
<name>A0ABT7VBS5_9ACTN</name>
<evidence type="ECO:0000313" key="4">
    <source>
        <dbReference type="Proteomes" id="UP001529421"/>
    </source>
</evidence>
<feature type="non-terminal residue" evidence="3">
    <location>
        <position position="1"/>
    </location>
</feature>
<feature type="region of interest" description="Disordered" evidence="1">
    <location>
        <begin position="281"/>
        <end position="343"/>
    </location>
</feature>
<dbReference type="RefSeq" id="WP_289546132.1">
    <property type="nucleotide sequence ID" value="NZ_JAUDDZ010000032.1"/>
</dbReference>
<dbReference type="EMBL" id="JAUDDZ010000032">
    <property type="protein sequence ID" value="MDM8275839.1"/>
    <property type="molecule type" value="Genomic_DNA"/>
</dbReference>
<evidence type="ECO:0000313" key="3">
    <source>
        <dbReference type="EMBL" id="MDM8275839.1"/>
    </source>
</evidence>
<protein>
    <recommendedName>
        <fullName evidence="2">SLH domain-containing protein</fullName>
    </recommendedName>
</protein>
<feature type="domain" description="SLH" evidence="2">
    <location>
        <begin position="225"/>
        <end position="289"/>
    </location>
</feature>
<dbReference type="Pfam" id="PF00395">
    <property type="entry name" value="SLH"/>
    <property type="match status" value="1"/>
</dbReference>
<keyword evidence="4" id="KW-1185">Reference proteome</keyword>
<gene>
    <name evidence="3" type="ORF">QUW28_10115</name>
</gene>
<dbReference type="Proteomes" id="UP001529421">
    <property type="component" value="Unassembled WGS sequence"/>
</dbReference>
<reference evidence="4" key="1">
    <citation type="submission" date="2023-06" db="EMBL/GenBank/DDBJ databases">
        <title>Identification and characterization of horizontal gene transfer across gut microbiota members of farm animals based on homology search.</title>
        <authorList>
            <person name="Zeman M."/>
            <person name="Kubasova T."/>
            <person name="Jahodarova E."/>
            <person name="Nykrynova M."/>
            <person name="Rychlik I."/>
        </authorList>
    </citation>
    <scope>NUCLEOTIDE SEQUENCE [LARGE SCALE GENOMIC DNA]</scope>
    <source>
        <strain evidence="4">154_Feed</strain>
    </source>
</reference>
<organism evidence="3 4">
    <name type="scientific">Enorma phocaeensis</name>
    <dbReference type="NCBI Taxonomy" id="1871019"/>
    <lineage>
        <taxon>Bacteria</taxon>
        <taxon>Bacillati</taxon>
        <taxon>Actinomycetota</taxon>
        <taxon>Coriobacteriia</taxon>
        <taxon>Coriobacteriales</taxon>
        <taxon>Coriobacteriaceae</taxon>
        <taxon>Enorma</taxon>
    </lineage>
</organism>
<feature type="compositionally biased region" description="Basic residues" evidence="1">
    <location>
        <begin position="321"/>
        <end position="330"/>
    </location>
</feature>
<accession>A0ABT7VBS5</accession>
<dbReference type="PROSITE" id="PS51272">
    <property type="entry name" value="SLH"/>
    <property type="match status" value="1"/>
</dbReference>
<dbReference type="InterPro" id="IPR001119">
    <property type="entry name" value="SLH_dom"/>
</dbReference>
<evidence type="ECO:0000256" key="1">
    <source>
        <dbReference type="SAM" id="MobiDB-lite"/>
    </source>
</evidence>
<comment type="caution">
    <text evidence="3">The sequence shown here is derived from an EMBL/GenBank/DDBJ whole genome shotgun (WGS) entry which is preliminary data.</text>
</comment>
<feature type="compositionally biased region" description="Basic residues" evidence="1">
    <location>
        <begin position="281"/>
        <end position="309"/>
    </location>
</feature>